<gene>
    <name evidence="2" type="ORF">O3G_MSEX010051</name>
</gene>
<sequence>MADNILSQMAMFDFSAPIQTVTIFDDDSDEEKCCSSSKKQRIDKSLIAESFHHEIDIINSSDEEVYIKEDIDIENDCVIKNKEKDDSVTSKNVEETSKNTQKPIDAKKSQPNEQDVLPKNKVQNKESVNLNNVENFHIDSQSTHDINAIPDVQYERISQKSIPEQVNTVTSLNNFDPTNDNEIMSAYLKKLINKVSDHLLVILGAYRHYVNAHTTGNAMLIEKRRKHYIQIKHHFFNLSSLVVETLFVPQVHTQSNFTFARNFIECTMRIAKAKSIECSFEHIEPLYFEMLEWTKEKSKYYNNISLFYLTSKLHSTVQSINKNFEITKQNAQHLNTQNVIASKNKCLNFTTGPPRVGGVYTQICPHYPTVRPNLDCNTNNIRYNHEITNHPNFFGGNVCNNNLSNPAVRGTCLQNGQRAFQICVYCQQMQGNMMQHAASTTGGSHTTSMDPINYNAG</sequence>
<reference evidence="2" key="2">
    <citation type="submission" date="2020-12" db="EMBL/GenBank/DDBJ databases">
        <authorList>
            <person name="Kanost M."/>
        </authorList>
    </citation>
    <scope>NUCLEOTIDE SEQUENCE</scope>
</reference>
<proteinExistence type="predicted"/>
<evidence type="ECO:0000313" key="3">
    <source>
        <dbReference type="Proteomes" id="UP000791440"/>
    </source>
</evidence>
<keyword evidence="3" id="KW-1185">Reference proteome</keyword>
<accession>A0A922CSP8</accession>
<dbReference type="EMBL" id="JH668529">
    <property type="protein sequence ID" value="KAG6456951.1"/>
    <property type="molecule type" value="Genomic_DNA"/>
</dbReference>
<dbReference type="EMBL" id="JH668529">
    <property type="protein sequence ID" value="KAG6456949.1"/>
    <property type="molecule type" value="Genomic_DNA"/>
</dbReference>
<feature type="region of interest" description="Disordered" evidence="1">
    <location>
        <begin position="84"/>
        <end position="124"/>
    </location>
</feature>
<dbReference type="EMBL" id="JH668529">
    <property type="protein sequence ID" value="KAG6456950.1"/>
    <property type="molecule type" value="Genomic_DNA"/>
</dbReference>
<reference evidence="2" key="1">
    <citation type="journal article" date="2016" name="Insect Biochem. Mol. Biol.">
        <title>Multifaceted biological insights from a draft genome sequence of the tobacco hornworm moth, Manduca sexta.</title>
        <authorList>
            <person name="Kanost M.R."/>
            <person name="Arrese E.L."/>
            <person name="Cao X."/>
            <person name="Chen Y.R."/>
            <person name="Chellapilla S."/>
            <person name="Goldsmith M.R."/>
            <person name="Grosse-Wilde E."/>
            <person name="Heckel D.G."/>
            <person name="Herndon N."/>
            <person name="Jiang H."/>
            <person name="Papanicolaou A."/>
            <person name="Qu J."/>
            <person name="Soulages J.L."/>
            <person name="Vogel H."/>
            <person name="Walters J."/>
            <person name="Waterhouse R.M."/>
            <person name="Ahn S.J."/>
            <person name="Almeida F.C."/>
            <person name="An C."/>
            <person name="Aqrawi P."/>
            <person name="Bretschneider A."/>
            <person name="Bryant W.B."/>
            <person name="Bucks S."/>
            <person name="Chao H."/>
            <person name="Chevignon G."/>
            <person name="Christen J.M."/>
            <person name="Clarke D.F."/>
            <person name="Dittmer N.T."/>
            <person name="Ferguson L.C.F."/>
            <person name="Garavelou S."/>
            <person name="Gordon K.H.J."/>
            <person name="Gunaratna R.T."/>
            <person name="Han Y."/>
            <person name="Hauser F."/>
            <person name="He Y."/>
            <person name="Heidel-Fischer H."/>
            <person name="Hirsh A."/>
            <person name="Hu Y."/>
            <person name="Jiang H."/>
            <person name="Kalra D."/>
            <person name="Klinner C."/>
            <person name="Konig C."/>
            <person name="Kovar C."/>
            <person name="Kroll A.R."/>
            <person name="Kuwar S.S."/>
            <person name="Lee S.L."/>
            <person name="Lehman R."/>
            <person name="Li K."/>
            <person name="Li Z."/>
            <person name="Liang H."/>
            <person name="Lovelace S."/>
            <person name="Lu Z."/>
            <person name="Mansfield J.H."/>
            <person name="McCulloch K.J."/>
            <person name="Mathew T."/>
            <person name="Morton B."/>
            <person name="Muzny D.M."/>
            <person name="Neunemann D."/>
            <person name="Ongeri F."/>
            <person name="Pauchet Y."/>
            <person name="Pu L.L."/>
            <person name="Pyrousis I."/>
            <person name="Rao X.J."/>
            <person name="Redding A."/>
            <person name="Roesel C."/>
            <person name="Sanchez-Gracia A."/>
            <person name="Schaack S."/>
            <person name="Shukla A."/>
            <person name="Tetreau G."/>
            <person name="Wang Y."/>
            <person name="Xiong G.H."/>
            <person name="Traut W."/>
            <person name="Walsh T.K."/>
            <person name="Worley K.C."/>
            <person name="Wu D."/>
            <person name="Wu W."/>
            <person name="Wu Y.Q."/>
            <person name="Zhang X."/>
            <person name="Zou Z."/>
            <person name="Zucker H."/>
            <person name="Briscoe A.D."/>
            <person name="Burmester T."/>
            <person name="Clem R.J."/>
            <person name="Feyereisen R."/>
            <person name="Grimmelikhuijzen C.J.P."/>
            <person name="Hamodrakas S.J."/>
            <person name="Hansson B.S."/>
            <person name="Huguet E."/>
            <person name="Jermiin L.S."/>
            <person name="Lan Q."/>
            <person name="Lehman H.K."/>
            <person name="Lorenzen M."/>
            <person name="Merzendorfer H."/>
            <person name="Michalopoulos I."/>
            <person name="Morton D.B."/>
            <person name="Muthukrishnan S."/>
            <person name="Oakeshott J.G."/>
            <person name="Palmer W."/>
            <person name="Park Y."/>
            <person name="Passarelli A.L."/>
            <person name="Rozas J."/>
            <person name="Schwartz L.M."/>
            <person name="Smith W."/>
            <person name="Southgate A."/>
            <person name="Vilcinskas A."/>
            <person name="Vogt R."/>
            <person name="Wang P."/>
            <person name="Werren J."/>
            <person name="Yu X.Q."/>
            <person name="Zhou J.J."/>
            <person name="Brown S.J."/>
            <person name="Scherer S.E."/>
            <person name="Richards S."/>
            <person name="Blissard G.W."/>
        </authorList>
    </citation>
    <scope>NUCLEOTIDE SEQUENCE</scope>
</reference>
<evidence type="ECO:0000256" key="1">
    <source>
        <dbReference type="SAM" id="MobiDB-lite"/>
    </source>
</evidence>
<feature type="region of interest" description="Disordered" evidence="1">
    <location>
        <begin position="437"/>
        <end position="457"/>
    </location>
</feature>
<evidence type="ECO:0000313" key="2">
    <source>
        <dbReference type="EMBL" id="KAG6456949.1"/>
    </source>
</evidence>
<comment type="caution">
    <text evidence="2">The sequence shown here is derived from an EMBL/GenBank/DDBJ whole genome shotgun (WGS) entry which is preliminary data.</text>
</comment>
<name>A0A922CSP8_MANSE</name>
<protein>
    <submittedName>
        <fullName evidence="2">Uncharacterized protein</fullName>
    </submittedName>
</protein>
<feature type="compositionally biased region" description="Low complexity" evidence="1">
    <location>
        <begin position="437"/>
        <end position="448"/>
    </location>
</feature>
<dbReference type="OrthoDB" id="7493276at2759"/>
<feature type="compositionally biased region" description="Basic and acidic residues" evidence="1">
    <location>
        <begin position="84"/>
        <end position="97"/>
    </location>
</feature>
<dbReference type="Proteomes" id="UP000791440">
    <property type="component" value="Unassembled WGS sequence"/>
</dbReference>
<organism evidence="2 3">
    <name type="scientific">Manduca sexta</name>
    <name type="common">Tobacco hawkmoth</name>
    <name type="synonym">Tobacco hornworm</name>
    <dbReference type="NCBI Taxonomy" id="7130"/>
    <lineage>
        <taxon>Eukaryota</taxon>
        <taxon>Metazoa</taxon>
        <taxon>Ecdysozoa</taxon>
        <taxon>Arthropoda</taxon>
        <taxon>Hexapoda</taxon>
        <taxon>Insecta</taxon>
        <taxon>Pterygota</taxon>
        <taxon>Neoptera</taxon>
        <taxon>Endopterygota</taxon>
        <taxon>Lepidoptera</taxon>
        <taxon>Glossata</taxon>
        <taxon>Ditrysia</taxon>
        <taxon>Bombycoidea</taxon>
        <taxon>Sphingidae</taxon>
        <taxon>Sphinginae</taxon>
        <taxon>Sphingini</taxon>
        <taxon>Manduca</taxon>
    </lineage>
</organism>
<dbReference type="AlphaFoldDB" id="A0A922CSP8"/>